<dbReference type="PROSITE" id="PS50928">
    <property type="entry name" value="ABC_TM1"/>
    <property type="match status" value="1"/>
</dbReference>
<keyword evidence="3" id="KW-1003">Cell membrane</keyword>
<dbReference type="GO" id="GO:0015226">
    <property type="term" value="F:carnitine transmembrane transporter activity"/>
    <property type="evidence" value="ECO:0007669"/>
    <property type="project" value="TreeGrafter"/>
</dbReference>
<feature type="transmembrane region" description="Helical" evidence="7">
    <location>
        <begin position="227"/>
        <end position="251"/>
    </location>
</feature>
<sequence>MEKKIFIGKYIKAGIEFLEENLYFIWGAMDDAISWTVEAMNTFLLAIPFPLMLILVAGLSYFAKTGKEGLQKAKIKDGLGLASGTFFGLIIIYLMGYWEEAIQTTTLVLVATFIALLSGIPLGIVAAKNKTANKIIRPLLDLMQTMPAFVYLIPAIFFFSVGNTPGVIATVIFSLPPAVRLTALGIQSVPSDVVEAGYAFGATENQILFKIQLPLAMPTILAGVNQVILLSLSMVVIASMVGAKGLGAVVYQGIQQNDIAKGFESGLGIVILAIILDRITQSFGKNNA</sequence>
<dbReference type="PANTHER" id="PTHR47737">
    <property type="entry name" value="GLYCINE BETAINE/PROLINE BETAINE TRANSPORT SYSTEM PERMEASE PROTEIN PROW"/>
    <property type="match status" value="1"/>
</dbReference>
<feature type="transmembrane region" description="Helical" evidence="7">
    <location>
        <begin position="107"/>
        <end position="127"/>
    </location>
</feature>
<dbReference type="GO" id="GO:0015871">
    <property type="term" value="P:choline transport"/>
    <property type="evidence" value="ECO:0007669"/>
    <property type="project" value="TreeGrafter"/>
</dbReference>
<keyword evidence="5 7" id="KW-1133">Transmembrane helix</keyword>
<evidence type="ECO:0000256" key="5">
    <source>
        <dbReference type="ARBA" id="ARBA00022989"/>
    </source>
</evidence>
<dbReference type="PANTHER" id="PTHR47737:SF1">
    <property type="entry name" value="GLYCINE BETAINE_PROLINE BETAINE TRANSPORT SYSTEM PERMEASE PROTEIN PROW"/>
    <property type="match status" value="1"/>
</dbReference>
<dbReference type="FunFam" id="1.10.3720.10:FF:000001">
    <property type="entry name" value="Glycine betaine ABC transporter, permease"/>
    <property type="match status" value="1"/>
</dbReference>
<organism evidence="9 10">
    <name type="scientific">Persicobacter diffluens</name>
    <dbReference type="NCBI Taxonomy" id="981"/>
    <lineage>
        <taxon>Bacteria</taxon>
        <taxon>Pseudomonadati</taxon>
        <taxon>Bacteroidota</taxon>
        <taxon>Cytophagia</taxon>
        <taxon>Cytophagales</taxon>
        <taxon>Persicobacteraceae</taxon>
        <taxon>Persicobacter</taxon>
    </lineage>
</organism>
<name>A0AAN4W1Y8_9BACT</name>
<proteinExistence type="inferred from homology"/>
<evidence type="ECO:0000256" key="7">
    <source>
        <dbReference type="RuleBase" id="RU363032"/>
    </source>
</evidence>
<evidence type="ECO:0000256" key="1">
    <source>
        <dbReference type="ARBA" id="ARBA00004651"/>
    </source>
</evidence>
<protein>
    <submittedName>
        <fullName evidence="9">Glycine/betaine ABC transporter permease</fullName>
    </submittedName>
</protein>
<comment type="similarity">
    <text evidence="7">Belongs to the binding-protein-dependent transport system permease family.</text>
</comment>
<gene>
    <name evidence="9" type="ORF">PEDI_41440</name>
</gene>
<dbReference type="Pfam" id="PF00528">
    <property type="entry name" value="BPD_transp_1"/>
    <property type="match status" value="1"/>
</dbReference>
<feature type="domain" description="ABC transmembrane type-1" evidence="8">
    <location>
        <begin position="101"/>
        <end position="280"/>
    </location>
</feature>
<feature type="transmembrane region" description="Helical" evidence="7">
    <location>
        <begin position="43"/>
        <end position="63"/>
    </location>
</feature>
<dbReference type="InterPro" id="IPR035906">
    <property type="entry name" value="MetI-like_sf"/>
</dbReference>
<dbReference type="GO" id="GO:0031460">
    <property type="term" value="P:glycine betaine transport"/>
    <property type="evidence" value="ECO:0007669"/>
    <property type="project" value="TreeGrafter"/>
</dbReference>
<dbReference type="RefSeq" id="WP_338238739.1">
    <property type="nucleotide sequence ID" value="NZ_BQKE01000003.1"/>
</dbReference>
<keyword evidence="2 7" id="KW-0813">Transport</keyword>
<evidence type="ECO:0000313" key="9">
    <source>
        <dbReference type="EMBL" id="GJM63592.1"/>
    </source>
</evidence>
<feature type="transmembrane region" description="Helical" evidence="7">
    <location>
        <begin position="75"/>
        <end position="95"/>
    </location>
</feature>
<dbReference type="CDD" id="cd06261">
    <property type="entry name" value="TM_PBP2"/>
    <property type="match status" value="1"/>
</dbReference>
<evidence type="ECO:0000259" key="8">
    <source>
        <dbReference type="PROSITE" id="PS50928"/>
    </source>
</evidence>
<dbReference type="SUPFAM" id="SSF161098">
    <property type="entry name" value="MetI-like"/>
    <property type="match status" value="1"/>
</dbReference>
<evidence type="ECO:0000313" key="10">
    <source>
        <dbReference type="Proteomes" id="UP001310022"/>
    </source>
</evidence>
<keyword evidence="4 7" id="KW-0812">Transmembrane</keyword>
<dbReference type="EMBL" id="BQKE01000003">
    <property type="protein sequence ID" value="GJM63592.1"/>
    <property type="molecule type" value="Genomic_DNA"/>
</dbReference>
<comment type="subcellular location">
    <subcellularLocation>
        <location evidence="1 7">Cell membrane</location>
        <topology evidence="1 7">Multi-pass membrane protein</topology>
    </subcellularLocation>
</comment>
<evidence type="ECO:0000256" key="3">
    <source>
        <dbReference type="ARBA" id="ARBA00022475"/>
    </source>
</evidence>
<dbReference type="GO" id="GO:0043190">
    <property type="term" value="C:ATP-binding cassette (ABC) transporter complex"/>
    <property type="evidence" value="ECO:0007669"/>
    <property type="project" value="TreeGrafter"/>
</dbReference>
<keyword evidence="6 7" id="KW-0472">Membrane</keyword>
<dbReference type="Gene3D" id="1.10.3720.10">
    <property type="entry name" value="MetI-like"/>
    <property type="match status" value="1"/>
</dbReference>
<accession>A0AAN4W1Y8</accession>
<comment type="caution">
    <text evidence="9">The sequence shown here is derived from an EMBL/GenBank/DDBJ whole genome shotgun (WGS) entry which is preliminary data.</text>
</comment>
<keyword evidence="10" id="KW-1185">Reference proteome</keyword>
<dbReference type="GO" id="GO:0005275">
    <property type="term" value="F:amine transmembrane transporter activity"/>
    <property type="evidence" value="ECO:0007669"/>
    <property type="project" value="TreeGrafter"/>
</dbReference>
<evidence type="ECO:0000256" key="4">
    <source>
        <dbReference type="ARBA" id="ARBA00022692"/>
    </source>
</evidence>
<dbReference type="Proteomes" id="UP001310022">
    <property type="component" value="Unassembled WGS sequence"/>
</dbReference>
<dbReference type="InterPro" id="IPR000515">
    <property type="entry name" value="MetI-like"/>
</dbReference>
<dbReference type="AlphaFoldDB" id="A0AAN4W1Y8"/>
<evidence type="ECO:0000256" key="6">
    <source>
        <dbReference type="ARBA" id="ARBA00023136"/>
    </source>
</evidence>
<reference evidence="9 10" key="1">
    <citation type="submission" date="2021-12" db="EMBL/GenBank/DDBJ databases">
        <title>Genome sequencing of bacteria with rrn-lacking chromosome and rrn-plasmid.</title>
        <authorList>
            <person name="Anda M."/>
            <person name="Iwasaki W."/>
        </authorList>
    </citation>
    <scope>NUCLEOTIDE SEQUENCE [LARGE SCALE GENOMIC DNA]</scope>
    <source>
        <strain evidence="9 10">NBRC 15940</strain>
    </source>
</reference>
<feature type="transmembrane region" description="Helical" evidence="7">
    <location>
        <begin position="148"/>
        <end position="175"/>
    </location>
</feature>
<evidence type="ECO:0000256" key="2">
    <source>
        <dbReference type="ARBA" id="ARBA00022448"/>
    </source>
</evidence>